<dbReference type="Proteomes" id="UP000294933">
    <property type="component" value="Unassembled WGS sequence"/>
</dbReference>
<reference evidence="2 3" key="1">
    <citation type="submission" date="2018-06" db="EMBL/GenBank/DDBJ databases">
        <title>A transcriptomic atlas of mushroom development highlights an independent origin of complex multicellularity.</title>
        <authorList>
            <consortium name="DOE Joint Genome Institute"/>
            <person name="Krizsan K."/>
            <person name="Almasi E."/>
            <person name="Merenyi Z."/>
            <person name="Sahu N."/>
            <person name="Viragh M."/>
            <person name="Koszo T."/>
            <person name="Mondo S."/>
            <person name="Kiss B."/>
            <person name="Balint B."/>
            <person name="Kues U."/>
            <person name="Barry K."/>
            <person name="Hegedus J.C."/>
            <person name="Henrissat B."/>
            <person name="Johnson J."/>
            <person name="Lipzen A."/>
            <person name="Ohm R."/>
            <person name="Nagy I."/>
            <person name="Pangilinan J."/>
            <person name="Yan J."/>
            <person name="Xiong Y."/>
            <person name="Grigoriev I.V."/>
            <person name="Hibbett D.S."/>
            <person name="Nagy L.G."/>
        </authorList>
    </citation>
    <scope>NUCLEOTIDE SEQUENCE [LARGE SCALE GENOMIC DNA]</scope>
    <source>
        <strain evidence="2 3">SZMC22713</strain>
    </source>
</reference>
<evidence type="ECO:0000256" key="1">
    <source>
        <dbReference type="SAM" id="MobiDB-lite"/>
    </source>
</evidence>
<dbReference type="Gene3D" id="2.100.10.30">
    <property type="entry name" value="Jacalin-like lectin domain"/>
    <property type="match status" value="1"/>
</dbReference>
<evidence type="ECO:0008006" key="4">
    <source>
        <dbReference type="Google" id="ProtNLM"/>
    </source>
</evidence>
<keyword evidence="3" id="KW-1185">Reference proteome</keyword>
<dbReference type="SUPFAM" id="SSF52540">
    <property type="entry name" value="P-loop containing nucleoside triphosphate hydrolases"/>
    <property type="match status" value="1"/>
</dbReference>
<dbReference type="Gene3D" id="3.40.50.300">
    <property type="entry name" value="P-loop containing nucleotide triphosphate hydrolases"/>
    <property type="match status" value="1"/>
</dbReference>
<evidence type="ECO:0000313" key="2">
    <source>
        <dbReference type="EMBL" id="TDL28295.1"/>
    </source>
</evidence>
<dbReference type="AlphaFoldDB" id="A0A4Y7QLK7"/>
<gene>
    <name evidence="2" type="ORF">BD410DRAFT_834420</name>
</gene>
<feature type="region of interest" description="Disordered" evidence="1">
    <location>
        <begin position="777"/>
        <end position="814"/>
    </location>
</feature>
<sequence length="814" mass="91170">MAHAGDSTEETVILVPVIVIFTKFDSLDAIAFTKLEEEGASFEEAEAQAPQLAEQEFNKEQLPRIFGRKYPPAKVVYLRDMDKNGRYEKIIELTTEALSSKTMQKLLASVGCVQTHSLMSVADDPLTQCPRFRILTVGKTGVGKTTLIKHAFKVDHMQGPNKEPEKCDINDEIHLSENIPFVLHNSQGFEPGETENFNKVKKFIQQRAQMPEIKDQLHAIWLCIRIPHAGGHLIEVSDEEFLKLDFGDVPVIVVFTQYDVLYKYTHYQMGLAKLGSLDEKEWKVLVEEETEKYFKAECVDRLNQLSHRPKKLEWVKVSNRNDYQHTIVDLVQTTYKLVRNHIAESVWVASATAQRVDVDLNVENSIRVGMKRYWRGLASSTHFPGNLLRDCLGIIHKDIVKIWNFLDPDKILEGNVVKAMILELVQDLADPDTLNPNSGFSEKLTTIKASLDVATPLSGPFAPVIAGVGLSVMFVNWLFGIYTNTPGTLRSLMGYIVDLTIVLKTLFWLKAAQPKNPAVSSDDVEAAFSLYNSSEEWVQVHQEIRTYIDNMSLLDHAHPDNAHDEVLRLIKAHRRDLIGATKPARRSLQSTTEGDRVGGMEMVGSVRLLAGKKTFFDDANEATQLPGSPKIARIAEIVVHHCATVYKLDVEYVLTDGQTLHCEHGHPNIPSDQMVQGIVTLNDDDQLMEIHGMASPDLIWQLQFYIQNKVTGVVRHSEPFGDAIALNAWPDLIRFQIKGGNFIYFKGCTDSTLSCINDGLGEQAVTVIQYYVAGDESDGEDVNLDESTWGSPDYSGDDDKAGSEVGNIVMTSED</sequence>
<dbReference type="EMBL" id="ML170157">
    <property type="protein sequence ID" value="TDL28295.1"/>
    <property type="molecule type" value="Genomic_DNA"/>
</dbReference>
<name>A0A4Y7QLK7_9AGAM</name>
<dbReference type="VEuPathDB" id="FungiDB:BD410DRAFT_834420"/>
<dbReference type="OrthoDB" id="391988at2759"/>
<proteinExistence type="predicted"/>
<dbReference type="InterPro" id="IPR027417">
    <property type="entry name" value="P-loop_NTPase"/>
</dbReference>
<protein>
    <recommendedName>
        <fullName evidence="4">G domain-containing protein</fullName>
    </recommendedName>
</protein>
<organism evidence="2 3">
    <name type="scientific">Rickenella mellea</name>
    <dbReference type="NCBI Taxonomy" id="50990"/>
    <lineage>
        <taxon>Eukaryota</taxon>
        <taxon>Fungi</taxon>
        <taxon>Dikarya</taxon>
        <taxon>Basidiomycota</taxon>
        <taxon>Agaricomycotina</taxon>
        <taxon>Agaricomycetes</taxon>
        <taxon>Hymenochaetales</taxon>
        <taxon>Rickenellaceae</taxon>
        <taxon>Rickenella</taxon>
    </lineage>
</organism>
<evidence type="ECO:0000313" key="3">
    <source>
        <dbReference type="Proteomes" id="UP000294933"/>
    </source>
</evidence>
<dbReference type="STRING" id="50990.A0A4Y7QLK7"/>
<dbReference type="InterPro" id="IPR036404">
    <property type="entry name" value="Jacalin-like_lectin_dom_sf"/>
</dbReference>
<accession>A0A4Y7QLK7</accession>
<dbReference type="CDD" id="cd00882">
    <property type="entry name" value="Ras_like_GTPase"/>
    <property type="match status" value="1"/>
</dbReference>